<evidence type="ECO:0000313" key="2">
    <source>
        <dbReference type="EMBL" id="KTF06544.1"/>
    </source>
</evidence>
<keyword evidence="1" id="KW-1133">Transmembrane helix</keyword>
<evidence type="ECO:0000256" key="1">
    <source>
        <dbReference type="SAM" id="Phobius"/>
    </source>
</evidence>
<dbReference type="AlphaFoldDB" id="A0A1B6NSV5"/>
<dbReference type="EMBL" id="AYSL01001089">
    <property type="protein sequence ID" value="KTF06544.1"/>
    <property type="molecule type" value="Genomic_DNA"/>
</dbReference>
<protein>
    <submittedName>
        <fullName evidence="2">Uncharacterized protein</fullName>
    </submittedName>
</protein>
<keyword evidence="1" id="KW-0472">Membrane</keyword>
<organism evidence="2">
    <name type="scientific">marine sediment metagenome</name>
    <dbReference type="NCBI Taxonomy" id="412755"/>
    <lineage>
        <taxon>unclassified sequences</taxon>
        <taxon>metagenomes</taxon>
        <taxon>ecological metagenomes</taxon>
    </lineage>
</organism>
<feature type="transmembrane region" description="Helical" evidence="1">
    <location>
        <begin position="16"/>
        <end position="33"/>
    </location>
</feature>
<keyword evidence="1" id="KW-0812">Transmembrane</keyword>
<sequence>MCVTVLVISPSVTRDFISSPTFTLFTLFMAALLDKVML</sequence>
<gene>
    <name evidence="2" type="ORF">MGSAQ_001959</name>
</gene>
<accession>A0A1B6NSV5</accession>
<proteinExistence type="predicted"/>
<reference evidence="2" key="1">
    <citation type="submission" date="2013-11" db="EMBL/GenBank/DDBJ databases">
        <title>Microbial diversity, functional groups and degradation webs in Northern and Southern Mediterranean and Red Sea marine crude oil polluted sites.</title>
        <authorList>
            <person name="Daffonchio D."/>
            <person name="Mapelli F."/>
            <person name="Ferrer M."/>
            <person name="Richter M."/>
            <person name="Cherif A."/>
            <person name="Malkawi H.I."/>
            <person name="Yakimov M.M."/>
            <person name="Abdel-Fattah Y.R."/>
            <person name="Blaghen M."/>
            <person name="Golyshin P.N."/>
            <person name="Kalogerakis N."/>
            <person name="Boon N."/>
            <person name="Magagnini M."/>
            <person name="Fava F."/>
        </authorList>
    </citation>
    <scope>NUCLEOTIDE SEQUENCE</scope>
</reference>
<comment type="caution">
    <text evidence="2">The sequence shown here is derived from an EMBL/GenBank/DDBJ whole genome shotgun (WGS) entry which is preliminary data.</text>
</comment>
<name>A0A1B6NSV5_9ZZZZ</name>